<feature type="domain" description="RING-type" evidence="13">
    <location>
        <begin position="447"/>
        <end position="486"/>
    </location>
</feature>
<evidence type="ECO:0000256" key="5">
    <source>
        <dbReference type="ARBA" id="ARBA00022679"/>
    </source>
</evidence>
<evidence type="ECO:0000256" key="7">
    <source>
        <dbReference type="ARBA" id="ARBA00022771"/>
    </source>
</evidence>
<evidence type="ECO:0000256" key="3">
    <source>
        <dbReference type="ARBA" id="ARBA00004906"/>
    </source>
</evidence>
<dbReference type="InterPro" id="IPR001841">
    <property type="entry name" value="Znf_RING"/>
</dbReference>
<accession>A0A4Q9N4G2</accession>
<dbReference type="GO" id="GO:0008270">
    <property type="term" value="F:zinc ion binding"/>
    <property type="evidence" value="ECO:0007669"/>
    <property type="project" value="UniProtKB-KW"/>
</dbReference>
<keyword evidence="5" id="KW-0808">Transferase</keyword>
<dbReference type="EC" id="2.3.2.27" evidence="4"/>
<evidence type="ECO:0000313" key="14">
    <source>
        <dbReference type="EMBL" id="TBU35459.1"/>
    </source>
</evidence>
<dbReference type="GO" id="GO:0061630">
    <property type="term" value="F:ubiquitin protein ligase activity"/>
    <property type="evidence" value="ECO:0007669"/>
    <property type="project" value="UniProtKB-EC"/>
</dbReference>
<dbReference type="InterPro" id="IPR013087">
    <property type="entry name" value="Znf_C2H2_type"/>
</dbReference>
<dbReference type="InterPro" id="IPR017907">
    <property type="entry name" value="Znf_RING_CS"/>
</dbReference>
<comment type="subcellular location">
    <subcellularLocation>
        <location evidence="2">Endomembrane system</location>
    </subcellularLocation>
</comment>
<dbReference type="OrthoDB" id="6105938at2759"/>
<reference evidence="14" key="1">
    <citation type="submission" date="2019-01" db="EMBL/GenBank/DDBJ databases">
        <title>Draft genome sequences of three monokaryotic isolates of the white-rot basidiomycete fungus Dichomitus squalens.</title>
        <authorList>
            <consortium name="DOE Joint Genome Institute"/>
            <person name="Lopez S.C."/>
            <person name="Andreopoulos B."/>
            <person name="Pangilinan J."/>
            <person name="Lipzen A."/>
            <person name="Riley R."/>
            <person name="Ahrendt S."/>
            <person name="Ng V."/>
            <person name="Barry K."/>
            <person name="Daum C."/>
            <person name="Grigoriev I.V."/>
            <person name="Hilden K.S."/>
            <person name="Makela M.R."/>
            <person name="de Vries R.P."/>
        </authorList>
    </citation>
    <scope>NUCLEOTIDE SEQUENCE [LARGE SCALE GENOMIC DNA]</scope>
    <source>
        <strain evidence="14">OM18370.1</strain>
    </source>
</reference>
<dbReference type="SMART" id="SM00184">
    <property type="entry name" value="RING"/>
    <property type="match status" value="1"/>
</dbReference>
<dbReference type="Proteomes" id="UP000292957">
    <property type="component" value="Unassembled WGS sequence"/>
</dbReference>
<evidence type="ECO:0000256" key="9">
    <source>
        <dbReference type="ARBA" id="ARBA00022833"/>
    </source>
</evidence>
<feature type="region of interest" description="Disordered" evidence="12">
    <location>
        <begin position="327"/>
        <end position="348"/>
    </location>
</feature>
<dbReference type="InterPro" id="IPR045103">
    <property type="entry name" value="RNF5/RNF185-like"/>
</dbReference>
<dbReference type="EMBL" id="ML143386">
    <property type="protein sequence ID" value="TBU35459.1"/>
    <property type="molecule type" value="Genomic_DNA"/>
</dbReference>
<dbReference type="InterPro" id="IPR013083">
    <property type="entry name" value="Znf_RING/FYVE/PHD"/>
</dbReference>
<organism evidence="14">
    <name type="scientific">Dichomitus squalens</name>
    <dbReference type="NCBI Taxonomy" id="114155"/>
    <lineage>
        <taxon>Eukaryota</taxon>
        <taxon>Fungi</taxon>
        <taxon>Dikarya</taxon>
        <taxon>Basidiomycota</taxon>
        <taxon>Agaricomycotina</taxon>
        <taxon>Agaricomycetes</taxon>
        <taxon>Polyporales</taxon>
        <taxon>Polyporaceae</taxon>
        <taxon>Dichomitus</taxon>
    </lineage>
</organism>
<evidence type="ECO:0000256" key="10">
    <source>
        <dbReference type="ARBA" id="ARBA00023136"/>
    </source>
</evidence>
<evidence type="ECO:0000256" key="4">
    <source>
        <dbReference type="ARBA" id="ARBA00012483"/>
    </source>
</evidence>
<dbReference type="SUPFAM" id="SSF57850">
    <property type="entry name" value="RING/U-box"/>
    <property type="match status" value="1"/>
</dbReference>
<dbReference type="GO" id="GO:0005783">
    <property type="term" value="C:endoplasmic reticulum"/>
    <property type="evidence" value="ECO:0007669"/>
    <property type="project" value="InterPro"/>
</dbReference>
<gene>
    <name evidence="14" type="ORF">BD311DRAFT_744017</name>
</gene>
<feature type="compositionally biased region" description="Polar residues" evidence="12">
    <location>
        <begin position="407"/>
        <end position="423"/>
    </location>
</feature>
<evidence type="ECO:0000256" key="2">
    <source>
        <dbReference type="ARBA" id="ARBA00004308"/>
    </source>
</evidence>
<comment type="catalytic activity">
    <reaction evidence="1">
        <text>S-ubiquitinyl-[E2 ubiquitin-conjugating enzyme]-L-cysteine + [acceptor protein]-L-lysine = [E2 ubiquitin-conjugating enzyme]-L-cysteine + N(6)-ubiquitinyl-[acceptor protein]-L-lysine.</text>
        <dbReference type="EC" id="2.3.2.27"/>
    </reaction>
</comment>
<dbReference type="SMART" id="SM00355">
    <property type="entry name" value="ZnF_C2H2"/>
    <property type="match status" value="2"/>
</dbReference>
<dbReference type="PANTHER" id="PTHR12313">
    <property type="entry name" value="E3 UBIQUITIN-PROTEIN LIGASE RNF5-RELATED"/>
    <property type="match status" value="1"/>
</dbReference>
<dbReference type="AlphaFoldDB" id="A0A4Q9N4G2"/>
<evidence type="ECO:0000256" key="1">
    <source>
        <dbReference type="ARBA" id="ARBA00000900"/>
    </source>
</evidence>
<feature type="region of interest" description="Disordered" evidence="12">
    <location>
        <begin position="406"/>
        <end position="429"/>
    </location>
</feature>
<protein>
    <recommendedName>
        <fullName evidence="4">RING-type E3 ubiquitin transferase</fullName>
        <ecNumber evidence="4">2.3.2.27</ecNumber>
    </recommendedName>
</protein>
<keyword evidence="6" id="KW-0479">Metal-binding</keyword>
<evidence type="ECO:0000259" key="13">
    <source>
        <dbReference type="PROSITE" id="PS50089"/>
    </source>
</evidence>
<dbReference type="PROSITE" id="PS00028">
    <property type="entry name" value="ZINC_FINGER_C2H2_1"/>
    <property type="match status" value="1"/>
</dbReference>
<name>A0A4Q9N4G2_9APHY</name>
<keyword evidence="8" id="KW-0833">Ubl conjugation pathway</keyword>
<dbReference type="Gene3D" id="3.30.40.10">
    <property type="entry name" value="Zinc/RING finger domain, C3HC4 (zinc finger)"/>
    <property type="match status" value="1"/>
</dbReference>
<keyword evidence="10" id="KW-0472">Membrane</keyword>
<dbReference type="PROSITE" id="PS00518">
    <property type="entry name" value="ZF_RING_1"/>
    <property type="match status" value="1"/>
</dbReference>
<evidence type="ECO:0000256" key="12">
    <source>
        <dbReference type="SAM" id="MobiDB-lite"/>
    </source>
</evidence>
<proteinExistence type="predicted"/>
<dbReference type="PROSITE" id="PS50089">
    <property type="entry name" value="ZF_RING_2"/>
    <property type="match status" value="1"/>
</dbReference>
<evidence type="ECO:0000256" key="11">
    <source>
        <dbReference type="PROSITE-ProRule" id="PRU00175"/>
    </source>
</evidence>
<keyword evidence="7 11" id="KW-0863">Zinc-finger</keyword>
<evidence type="ECO:0000256" key="8">
    <source>
        <dbReference type="ARBA" id="ARBA00022786"/>
    </source>
</evidence>
<evidence type="ECO:0000256" key="6">
    <source>
        <dbReference type="ARBA" id="ARBA00022723"/>
    </source>
</evidence>
<keyword evidence="9" id="KW-0862">Zinc</keyword>
<comment type="pathway">
    <text evidence="3">Protein modification; protein ubiquitination.</text>
</comment>
<dbReference type="GO" id="GO:0006511">
    <property type="term" value="P:ubiquitin-dependent protein catabolic process"/>
    <property type="evidence" value="ECO:0007669"/>
    <property type="project" value="InterPro"/>
</dbReference>
<sequence length="493" mass="53786">MAPVQCKRCSWAIYSSKAVFTRFHGGLYGPGHTGAFVCLQCMDTFKKLKQRKIHMSSTRHKDPEDFQAMMAAAAAAADISPSTMPSINVVSRKCLHSHEDIPSGQTHAHCGLAEELASTARCSPLDTEDDHATNISQNISTDPHCEFCTIQLTPLQTLEEHYWESSSHLKCRPCVLGFGNLKAWAEHRADCPVSPFQRTSSKEAVGKQPAASLQQCRLSLGPSQPESTSVSSVPVPSVTVTTRETCSAPEPPLVDMPAVLPPIYSVPPVESTVHSRHYCAKCTLHFPSEQALQKHYSDSLLHPTCRACGLGFESILPWAAHKARCPPPNTGIRGSEEEPSSGTKDDMLSNIHASNTEVASEVPMLNNPTASPPILSDISRMTETTLLPRAASPIRSPIGNNARFIRPNSTHNIQDGDNQNTPVTPRPAGRCSGIDVESKTEEPSYHCRSCLSCPCTDPVVTTCGHLFCHRCIVRELTTKMRCPVCQTMFLVRL</sequence>